<gene>
    <name evidence="3" type="ORF">BCR41DRAFT_352296</name>
</gene>
<evidence type="ECO:0000313" key="4">
    <source>
        <dbReference type="Proteomes" id="UP000193648"/>
    </source>
</evidence>
<evidence type="ECO:0000256" key="1">
    <source>
        <dbReference type="SAM" id="MobiDB-lite"/>
    </source>
</evidence>
<feature type="transmembrane region" description="Helical" evidence="2">
    <location>
        <begin position="6"/>
        <end position="27"/>
    </location>
</feature>
<evidence type="ECO:0000313" key="3">
    <source>
        <dbReference type="EMBL" id="ORZ18389.1"/>
    </source>
</evidence>
<feature type="region of interest" description="Disordered" evidence="1">
    <location>
        <begin position="50"/>
        <end position="94"/>
    </location>
</feature>
<keyword evidence="2" id="KW-1133">Transmembrane helix</keyword>
<feature type="region of interest" description="Disordered" evidence="1">
    <location>
        <begin position="122"/>
        <end position="143"/>
    </location>
</feature>
<proteinExistence type="predicted"/>
<reference evidence="3 4" key="1">
    <citation type="submission" date="2016-07" db="EMBL/GenBank/DDBJ databases">
        <title>Pervasive Adenine N6-methylation of Active Genes in Fungi.</title>
        <authorList>
            <consortium name="DOE Joint Genome Institute"/>
            <person name="Mondo S.J."/>
            <person name="Dannebaum R.O."/>
            <person name="Kuo R.C."/>
            <person name="Labutti K."/>
            <person name="Haridas S."/>
            <person name="Kuo A."/>
            <person name="Salamov A."/>
            <person name="Ahrendt S.R."/>
            <person name="Lipzen A."/>
            <person name="Sullivan W."/>
            <person name="Andreopoulos W.B."/>
            <person name="Clum A."/>
            <person name="Lindquist E."/>
            <person name="Daum C."/>
            <person name="Ramamoorthy G.K."/>
            <person name="Gryganskyi A."/>
            <person name="Culley D."/>
            <person name="Magnuson J.K."/>
            <person name="James T.Y."/>
            <person name="O'Malley M.A."/>
            <person name="Stajich J.E."/>
            <person name="Spatafora J.W."/>
            <person name="Visel A."/>
            <person name="Grigoriev I.V."/>
        </authorList>
    </citation>
    <scope>NUCLEOTIDE SEQUENCE [LARGE SCALE GENOMIC DNA]</scope>
    <source>
        <strain evidence="3 4">NRRL 3116</strain>
    </source>
</reference>
<dbReference type="Proteomes" id="UP000193648">
    <property type="component" value="Unassembled WGS sequence"/>
</dbReference>
<comment type="caution">
    <text evidence="3">The sequence shown here is derived from an EMBL/GenBank/DDBJ whole genome shotgun (WGS) entry which is preliminary data.</text>
</comment>
<dbReference type="CDD" id="cd12841">
    <property type="entry name" value="TM_EphA1"/>
    <property type="match status" value="1"/>
</dbReference>
<dbReference type="OrthoDB" id="2449808at2759"/>
<organism evidence="3 4">
    <name type="scientific">Lobosporangium transversale</name>
    <dbReference type="NCBI Taxonomy" id="64571"/>
    <lineage>
        <taxon>Eukaryota</taxon>
        <taxon>Fungi</taxon>
        <taxon>Fungi incertae sedis</taxon>
        <taxon>Mucoromycota</taxon>
        <taxon>Mortierellomycotina</taxon>
        <taxon>Mortierellomycetes</taxon>
        <taxon>Mortierellales</taxon>
        <taxon>Mortierellaceae</taxon>
        <taxon>Lobosporangium</taxon>
    </lineage>
</organism>
<keyword evidence="2" id="KW-0472">Membrane</keyword>
<evidence type="ECO:0000256" key="2">
    <source>
        <dbReference type="SAM" id="Phobius"/>
    </source>
</evidence>
<dbReference type="GeneID" id="33565783"/>
<accession>A0A1Y2GQ23</accession>
<feature type="region of interest" description="Disordered" evidence="1">
    <location>
        <begin position="343"/>
        <end position="397"/>
    </location>
</feature>
<dbReference type="EMBL" id="MCFF01000015">
    <property type="protein sequence ID" value="ORZ18389.1"/>
    <property type="molecule type" value="Genomic_DNA"/>
</dbReference>
<feature type="compositionally biased region" description="Polar residues" evidence="1">
    <location>
        <begin position="349"/>
        <end position="369"/>
    </location>
</feature>
<dbReference type="InParanoid" id="A0A1Y2GQ23"/>
<keyword evidence="2" id="KW-0812">Transmembrane</keyword>
<dbReference type="AlphaFoldDB" id="A0A1Y2GQ23"/>
<feature type="compositionally biased region" description="Low complexity" evidence="1">
    <location>
        <begin position="122"/>
        <end position="135"/>
    </location>
</feature>
<keyword evidence="4" id="KW-1185">Reference proteome</keyword>
<sequence length="397" mass="42930">MSSAGTIVGIVFGSLAGVGLLIYFLFFHKKVTNRQTQKLMDATNLIHAQEPQGTFSSERRPDGTVALSVRPLPPTHSTHTLEPSPSPPQQHLNHYPLQPVRSLQPPIPDPVSLPYNPAYNPAYNPTSPSSSSTSPIIPPIPSPHSTATMVVPSAPPPPLLATTNVTPSSTSVPSFQSDLQKLQFSSHPCPGYVTTLRDEVEEVKGNLDNDDDGDDDAKRLANEAKGDCMIEIVPESGSAPEAELRFNHQHQYQHQYPQDDDNTSKGVLSLPEPRFGNGSTMISAGMYRPYSNPNFNSSSYNSSVSPTTAIETATSISTSVGTLEGNVLKSQERSPHEIAIPINHVPETSLHSSSSPTKDSPPRKSSQYPEMNPNLMPPRIQHNPHEPIIMSSSTSSI</sequence>
<protein>
    <submittedName>
        <fullName evidence="3">Uncharacterized protein</fullName>
    </submittedName>
</protein>
<dbReference type="RefSeq" id="XP_021882184.1">
    <property type="nucleotide sequence ID" value="XM_022023939.1"/>
</dbReference>
<name>A0A1Y2GQ23_9FUNG</name>